<gene>
    <name evidence="2" type="ORF">m02_10120</name>
</gene>
<feature type="signal peptide" evidence="1">
    <location>
        <begin position="1"/>
        <end position="35"/>
    </location>
</feature>
<protein>
    <recommendedName>
        <fullName evidence="4">Right handed beta helix domain-containing protein</fullName>
    </recommendedName>
</protein>
<comment type="caution">
    <text evidence="2">The sequence shown here is derived from an EMBL/GenBank/DDBJ whole genome shotgun (WGS) entry which is preliminary data.</text>
</comment>
<evidence type="ECO:0000256" key="1">
    <source>
        <dbReference type="SAM" id="SignalP"/>
    </source>
</evidence>
<dbReference type="InterPro" id="IPR012332">
    <property type="entry name" value="Autotransporter_pectin_lyase_C"/>
</dbReference>
<evidence type="ECO:0000313" key="2">
    <source>
        <dbReference type="EMBL" id="ENN92912.1"/>
    </source>
</evidence>
<dbReference type="Gene3D" id="2.160.20.20">
    <property type="match status" value="1"/>
</dbReference>
<accession>N6VPC5</accession>
<organism evidence="2 3">
    <name type="scientific">Bartonella bovis m02</name>
    <dbReference type="NCBI Taxonomy" id="1094492"/>
    <lineage>
        <taxon>Bacteria</taxon>
        <taxon>Pseudomonadati</taxon>
        <taxon>Pseudomonadota</taxon>
        <taxon>Alphaproteobacteria</taxon>
        <taxon>Hyphomicrobiales</taxon>
        <taxon>Bartonellaceae</taxon>
        <taxon>Bartonella</taxon>
    </lineage>
</organism>
<evidence type="ECO:0000313" key="3">
    <source>
        <dbReference type="Proteomes" id="UP000014026"/>
    </source>
</evidence>
<feature type="chain" id="PRO_5004126645" description="Right handed beta helix domain-containing protein" evidence="1">
    <location>
        <begin position="36"/>
        <end position="401"/>
    </location>
</feature>
<evidence type="ECO:0008006" key="4">
    <source>
        <dbReference type="Google" id="ProtNLM"/>
    </source>
</evidence>
<reference evidence="2 3" key="1">
    <citation type="journal article" date="2013" name="PLoS Genet.">
        <title>A gene transfer agent and a dynamic repertoire of secretion systems hold the keys to the explosive radiation of the emerging pathogen Bartonella.</title>
        <authorList>
            <person name="Guy L."/>
            <person name="Nystedt B."/>
            <person name="Toft C."/>
            <person name="Zaremba-Niedzwiedzka K."/>
            <person name="Berglund E.C."/>
            <person name="Granberg F."/>
            <person name="Naslund K."/>
            <person name="Eriksson A.S."/>
            <person name="Andersson S.G."/>
        </authorList>
    </citation>
    <scope>NUCLEOTIDE SEQUENCE [LARGE SCALE GENOMIC DNA]</scope>
    <source>
        <strain evidence="3">m02</strain>
    </source>
</reference>
<dbReference type="Proteomes" id="UP000014026">
    <property type="component" value="Unassembled WGS sequence"/>
</dbReference>
<keyword evidence="1" id="KW-0732">Signal</keyword>
<dbReference type="HOGENOM" id="CLU_048391_0_0_5"/>
<sequence length="401" mass="42024">MVMGCVFKHHVYLCVVSTAMLAGLSLITSHTKAYAQSQNCTIANSKGDGVVDKPIVCDKGATGMLNTSGGGSEIEIDMSKHPDKEAVKIMSGANIMIMKKLKVTGMVKGSGPVIKVERGGKLMLLGEVDVEGVTGMKKVIMVEGGMVVLGDGVKKVVGKGVEKVIEVNGGGTLMMMGEVEVEGVTEGININGSKGVEFIGTGKGTLMLNMVEISGFETGVEATAGTLKMMGTTITVKRGVGSGNYGVGVGVSGSGTVEMMGTKIVGDGGTGVYMGSSKTLKMTSVGISGVEKGVYATNGRLEMMGGIGFTGDHGVYLDQGGVAFLGEVTIKGSNQRQEGIKLNGRMVDLYKTNISEVHKGITIRHQILSRKTQTQNYPINQFLTDECIPLKKYNTKDFYTT</sequence>
<dbReference type="EMBL" id="AGWB01000006">
    <property type="protein sequence ID" value="ENN92912.1"/>
    <property type="molecule type" value="Genomic_DNA"/>
</dbReference>
<dbReference type="AlphaFoldDB" id="N6VPC5"/>
<proteinExistence type="predicted"/>
<name>N6VPC5_9HYPH</name>
<dbReference type="PATRIC" id="fig|1094492.3.peg.1078"/>